<evidence type="ECO:0000259" key="1">
    <source>
        <dbReference type="Pfam" id="PF13614"/>
    </source>
</evidence>
<sequence length="319" mass="34559">MLGEERVRRGLSLEEVARRAGWANESIPRRLERPGGNPTLKSVQRYAEAVGAELDVGLTETRVLSFFNHAGGVGKTSAARDLGYALRALGFRVLLIDADPQANLTAWLGVREEVPLERTLYPAVIGSPGDPELPEPIEAHGLHLIPSTLELARLEPQLIGVIMGVTRLRSAVRRLSGYDFVLVDPPPSLGQLSALAVIASRHVVVPVPTNVKGFEGVKTVVQMVREYRQAAPDLEISMFALTHFDGRTRHDRESEESMREQLSSIAPVSSPIRYRPAIYKDASLAGLPVPLHDPGGKAEEEISTVTGELLAALGVKVGV</sequence>
<proteinExistence type="predicted"/>
<protein>
    <submittedName>
        <fullName evidence="2">AAA family ATPase</fullName>
    </submittedName>
</protein>
<dbReference type="InterPro" id="IPR027417">
    <property type="entry name" value="P-loop_NTPase"/>
</dbReference>
<dbReference type="CDD" id="cd00093">
    <property type="entry name" value="HTH_XRE"/>
    <property type="match status" value="1"/>
</dbReference>
<dbReference type="Gene3D" id="3.40.50.300">
    <property type="entry name" value="P-loop containing nucleotide triphosphate hydrolases"/>
    <property type="match status" value="1"/>
</dbReference>
<dbReference type="Proteomes" id="UP000502706">
    <property type="component" value="Plasmid unnamed1"/>
</dbReference>
<dbReference type="EMBL" id="CP045122">
    <property type="protein sequence ID" value="QIN81158.1"/>
    <property type="molecule type" value="Genomic_DNA"/>
</dbReference>
<dbReference type="AlphaFoldDB" id="A0A6G8Q3X7"/>
<dbReference type="CDD" id="cd02042">
    <property type="entry name" value="ParAB_family"/>
    <property type="match status" value="1"/>
</dbReference>
<geneLocation type="plasmid" evidence="2 3">
    <name>unnamed1</name>
</geneLocation>
<dbReference type="Pfam" id="PF13614">
    <property type="entry name" value="AAA_31"/>
    <property type="match status" value="1"/>
</dbReference>
<dbReference type="InterPro" id="IPR010982">
    <property type="entry name" value="Lambda_DNA-bd_dom_sf"/>
</dbReference>
<name>A0A6G8Q3X7_9ACTN</name>
<keyword evidence="2" id="KW-0614">Plasmid</keyword>
<organism evidence="2 3">
    <name type="scientific">Rubrobacter marinus</name>
    <dbReference type="NCBI Taxonomy" id="2653852"/>
    <lineage>
        <taxon>Bacteria</taxon>
        <taxon>Bacillati</taxon>
        <taxon>Actinomycetota</taxon>
        <taxon>Rubrobacteria</taxon>
        <taxon>Rubrobacterales</taxon>
        <taxon>Rubrobacteraceae</taxon>
        <taxon>Rubrobacter</taxon>
    </lineage>
</organism>
<dbReference type="SUPFAM" id="SSF52540">
    <property type="entry name" value="P-loop containing nucleoside triphosphate hydrolases"/>
    <property type="match status" value="1"/>
</dbReference>
<gene>
    <name evidence="2" type="ORF">GBA65_21130</name>
</gene>
<evidence type="ECO:0000313" key="2">
    <source>
        <dbReference type="EMBL" id="QIN81158.1"/>
    </source>
</evidence>
<dbReference type="GO" id="GO:0003677">
    <property type="term" value="F:DNA binding"/>
    <property type="evidence" value="ECO:0007669"/>
    <property type="project" value="InterPro"/>
</dbReference>
<feature type="domain" description="AAA" evidence="1">
    <location>
        <begin position="62"/>
        <end position="231"/>
    </location>
</feature>
<dbReference type="InterPro" id="IPR025669">
    <property type="entry name" value="AAA_dom"/>
</dbReference>
<dbReference type="InterPro" id="IPR001387">
    <property type="entry name" value="Cro/C1-type_HTH"/>
</dbReference>
<reference evidence="2 3" key="1">
    <citation type="submission" date="2019-10" db="EMBL/GenBank/DDBJ databases">
        <title>Rubrobacter sp nov SCSIO 52915 isolated from a deep-sea sediment in the South China Sea.</title>
        <authorList>
            <person name="Chen R.W."/>
        </authorList>
    </citation>
    <scope>NUCLEOTIDE SEQUENCE [LARGE SCALE GENOMIC DNA]</scope>
    <source>
        <strain evidence="2 3">SCSIO 52915</strain>
        <plasmid evidence="2 3">unnamed1</plasmid>
    </source>
</reference>
<accession>A0A6G8Q3X7</accession>
<dbReference type="Gene3D" id="1.10.260.40">
    <property type="entry name" value="lambda repressor-like DNA-binding domains"/>
    <property type="match status" value="1"/>
</dbReference>
<evidence type="ECO:0000313" key="3">
    <source>
        <dbReference type="Proteomes" id="UP000502706"/>
    </source>
</evidence>
<dbReference type="SUPFAM" id="SSF47413">
    <property type="entry name" value="lambda repressor-like DNA-binding domains"/>
    <property type="match status" value="1"/>
</dbReference>
<dbReference type="KEGG" id="rmar:GBA65_21130"/>
<dbReference type="PANTHER" id="PTHR13696:SF52">
    <property type="entry name" value="PARA FAMILY PROTEIN CT_582"/>
    <property type="match status" value="1"/>
</dbReference>
<dbReference type="InterPro" id="IPR050678">
    <property type="entry name" value="DNA_Partitioning_ATPase"/>
</dbReference>
<dbReference type="PANTHER" id="PTHR13696">
    <property type="entry name" value="P-LOOP CONTAINING NUCLEOSIDE TRIPHOSPHATE HYDROLASE"/>
    <property type="match status" value="1"/>
</dbReference>
<keyword evidence="3" id="KW-1185">Reference proteome</keyword>